<organism evidence="10 11">
    <name type="scientific">Legionella septentrionalis</name>
    <dbReference type="NCBI Taxonomy" id="2498109"/>
    <lineage>
        <taxon>Bacteria</taxon>
        <taxon>Pseudomonadati</taxon>
        <taxon>Pseudomonadota</taxon>
        <taxon>Gammaproteobacteria</taxon>
        <taxon>Legionellales</taxon>
        <taxon>Legionellaceae</taxon>
        <taxon>Legionella</taxon>
    </lineage>
</organism>
<name>A0A433JH00_9GAMM</name>
<dbReference type="Pfam" id="PF09179">
    <property type="entry name" value="TilS"/>
    <property type="match status" value="1"/>
</dbReference>
<dbReference type="SUPFAM" id="SSF52402">
    <property type="entry name" value="Adenine nucleotide alpha hydrolases-like"/>
    <property type="match status" value="1"/>
</dbReference>
<evidence type="ECO:0000313" key="11">
    <source>
        <dbReference type="Proteomes" id="UP000288012"/>
    </source>
</evidence>
<dbReference type="GO" id="GO:0006400">
    <property type="term" value="P:tRNA modification"/>
    <property type="evidence" value="ECO:0007669"/>
    <property type="project" value="UniProtKB-UniRule"/>
</dbReference>
<evidence type="ECO:0000256" key="3">
    <source>
        <dbReference type="ARBA" id="ARBA00022598"/>
    </source>
</evidence>
<comment type="similarity">
    <text evidence="8">Belongs to the tRNA(Ile)-lysidine synthase family.</text>
</comment>
<keyword evidence="4 8" id="KW-0819">tRNA processing</keyword>
<dbReference type="SUPFAM" id="SSF82829">
    <property type="entry name" value="MesJ substrate recognition domain-like"/>
    <property type="match status" value="1"/>
</dbReference>
<evidence type="ECO:0000256" key="1">
    <source>
        <dbReference type="ARBA" id="ARBA00004496"/>
    </source>
</evidence>
<comment type="function">
    <text evidence="8">Ligates lysine onto the cytidine present at position 34 of the AUA codon-specific tRNA(Ile) that contains the anticodon CAU, in an ATP-dependent manner. Cytidine is converted to lysidine, thus changing the amino acid specificity of the tRNA from methionine to isoleucine.</text>
</comment>
<reference evidence="10 11" key="1">
    <citation type="submission" date="2018-12" db="EMBL/GenBank/DDBJ databases">
        <title>Legionella sp,whole genome shotgun sequence.</title>
        <authorList>
            <person name="Wu H."/>
        </authorList>
    </citation>
    <scope>NUCLEOTIDE SEQUENCE [LARGE SCALE GENOMIC DNA]</scope>
    <source>
        <strain evidence="11">km714</strain>
    </source>
</reference>
<dbReference type="GO" id="GO:0032267">
    <property type="term" value="F:tRNA(Ile)-lysidine synthase activity"/>
    <property type="evidence" value="ECO:0007669"/>
    <property type="project" value="UniProtKB-EC"/>
</dbReference>
<dbReference type="Pfam" id="PF11734">
    <property type="entry name" value="TilS_C"/>
    <property type="match status" value="1"/>
</dbReference>
<dbReference type="NCBIfam" id="TIGR02432">
    <property type="entry name" value="lysidine_TilS_N"/>
    <property type="match status" value="1"/>
</dbReference>
<protein>
    <recommendedName>
        <fullName evidence="8">tRNA(Ile)-lysidine synthase</fullName>
        <ecNumber evidence="8">6.3.4.19</ecNumber>
    </recommendedName>
    <alternativeName>
        <fullName evidence="8">tRNA(Ile)-2-lysyl-cytidine synthase</fullName>
    </alternativeName>
    <alternativeName>
        <fullName evidence="8">tRNA(Ile)-lysidine synthetase</fullName>
    </alternativeName>
</protein>
<sequence>MNCWSSAIKNLWRWELVTNTLLTDAWLARLAEYRRLFVGFSGGLDSTVLLHHVAMQPLLHQKVCAVHVHHGLSVYADDWENHCRKICNSFHIPLTVHRVNLKASSNVEELARVARYKFFSTLINDEEALLLGHHQNDQAETLLLQLLRGAGVDGLAAMQFITSFGKGVLLRPFLNDARAALEVYAAAQQLVWIEDESNENPMFSRNYLRHKVMPLIQARWPNAVSNLARSAYHCQQAGKNLQALAYLDCPELQENSNSLSLTSLQALSDARLINVLRVWLKNNRVRLPSTHMFQRLLHEVIRAKEDAKPCLHWGEIKIGRYRHTLFLQKAVLAELVEMGWTNFPETLFLSDQTRYLAAIPVADGLQVPAGSLVEIRFRRGGEEIRWHGQTKQLKKLWQQWRVPAWQRAQIPLLYINNVLAAVVGYAVSDLFYGKQSAYRVELHTLNLSANED</sequence>
<feature type="binding site" evidence="8">
    <location>
        <begin position="41"/>
        <end position="46"/>
    </location>
    <ligand>
        <name>ATP</name>
        <dbReference type="ChEBI" id="CHEBI:30616"/>
    </ligand>
</feature>
<dbReference type="InterPro" id="IPR012795">
    <property type="entry name" value="tRNA_Ile_lys_synt_N"/>
</dbReference>
<evidence type="ECO:0000313" key="10">
    <source>
        <dbReference type="EMBL" id="RUQ81544.1"/>
    </source>
</evidence>
<dbReference type="InterPro" id="IPR015262">
    <property type="entry name" value="tRNA_Ile_lys_synt_subst-bd"/>
</dbReference>
<proteinExistence type="inferred from homology"/>
<dbReference type="Proteomes" id="UP000288012">
    <property type="component" value="Unassembled WGS sequence"/>
</dbReference>
<dbReference type="InterPro" id="IPR014729">
    <property type="entry name" value="Rossmann-like_a/b/a_fold"/>
</dbReference>
<dbReference type="PANTHER" id="PTHR43033:SF1">
    <property type="entry name" value="TRNA(ILE)-LYSIDINE SYNTHASE-RELATED"/>
    <property type="match status" value="1"/>
</dbReference>
<comment type="catalytic activity">
    <reaction evidence="7 8">
        <text>cytidine(34) in tRNA(Ile2) + L-lysine + ATP = lysidine(34) in tRNA(Ile2) + AMP + diphosphate + H(+)</text>
        <dbReference type="Rhea" id="RHEA:43744"/>
        <dbReference type="Rhea" id="RHEA-COMP:10625"/>
        <dbReference type="Rhea" id="RHEA-COMP:10670"/>
        <dbReference type="ChEBI" id="CHEBI:15378"/>
        <dbReference type="ChEBI" id="CHEBI:30616"/>
        <dbReference type="ChEBI" id="CHEBI:32551"/>
        <dbReference type="ChEBI" id="CHEBI:33019"/>
        <dbReference type="ChEBI" id="CHEBI:82748"/>
        <dbReference type="ChEBI" id="CHEBI:83665"/>
        <dbReference type="ChEBI" id="CHEBI:456215"/>
        <dbReference type="EC" id="6.3.4.19"/>
    </reaction>
</comment>
<dbReference type="CDD" id="cd01992">
    <property type="entry name" value="TilS_N"/>
    <property type="match status" value="1"/>
</dbReference>
<evidence type="ECO:0000256" key="8">
    <source>
        <dbReference type="HAMAP-Rule" id="MF_01161"/>
    </source>
</evidence>
<dbReference type="GO" id="GO:0005737">
    <property type="term" value="C:cytoplasm"/>
    <property type="evidence" value="ECO:0007669"/>
    <property type="project" value="UniProtKB-SubCell"/>
</dbReference>
<keyword evidence="3 8" id="KW-0436">Ligase</keyword>
<dbReference type="HAMAP" id="MF_01161">
    <property type="entry name" value="tRNA_Ile_lys_synt"/>
    <property type="match status" value="1"/>
</dbReference>
<dbReference type="AlphaFoldDB" id="A0A433JH00"/>
<keyword evidence="6 8" id="KW-0067">ATP-binding</keyword>
<evidence type="ECO:0000259" key="9">
    <source>
        <dbReference type="SMART" id="SM00977"/>
    </source>
</evidence>
<dbReference type="Pfam" id="PF01171">
    <property type="entry name" value="ATP_bind_3"/>
    <property type="match status" value="1"/>
</dbReference>
<evidence type="ECO:0000256" key="6">
    <source>
        <dbReference type="ARBA" id="ARBA00022840"/>
    </source>
</evidence>
<dbReference type="InterPro" id="IPR012796">
    <property type="entry name" value="Lysidine-tRNA-synth_C"/>
</dbReference>
<dbReference type="EC" id="6.3.4.19" evidence="8"/>
<dbReference type="InterPro" id="IPR012094">
    <property type="entry name" value="tRNA_Ile_lys_synt"/>
</dbReference>
<dbReference type="SMART" id="SM00977">
    <property type="entry name" value="TilS_C"/>
    <property type="match status" value="1"/>
</dbReference>
<dbReference type="Gene3D" id="1.20.59.20">
    <property type="match status" value="1"/>
</dbReference>
<dbReference type="PANTHER" id="PTHR43033">
    <property type="entry name" value="TRNA(ILE)-LYSIDINE SYNTHASE-RELATED"/>
    <property type="match status" value="1"/>
</dbReference>
<keyword evidence="5 8" id="KW-0547">Nucleotide-binding</keyword>
<feature type="domain" description="Lysidine-tRNA(Ile) synthetase C-terminal" evidence="9">
    <location>
        <begin position="373"/>
        <end position="442"/>
    </location>
</feature>
<evidence type="ECO:0000256" key="7">
    <source>
        <dbReference type="ARBA" id="ARBA00048539"/>
    </source>
</evidence>
<evidence type="ECO:0000256" key="2">
    <source>
        <dbReference type="ARBA" id="ARBA00022490"/>
    </source>
</evidence>
<keyword evidence="11" id="KW-1185">Reference proteome</keyword>
<gene>
    <name evidence="8 10" type="primary">tilS</name>
    <name evidence="10" type="ORF">EKM59_10380</name>
</gene>
<dbReference type="EMBL" id="RZGR01000039">
    <property type="protein sequence ID" value="RUQ81544.1"/>
    <property type="molecule type" value="Genomic_DNA"/>
</dbReference>
<comment type="subcellular location">
    <subcellularLocation>
        <location evidence="1 8">Cytoplasm</location>
    </subcellularLocation>
</comment>
<comment type="caution">
    <text evidence="10">The sequence shown here is derived from an EMBL/GenBank/DDBJ whole genome shotgun (WGS) entry which is preliminary data.</text>
</comment>
<dbReference type="NCBIfam" id="TIGR02433">
    <property type="entry name" value="lysidine_TilS_C"/>
    <property type="match status" value="1"/>
</dbReference>
<comment type="domain">
    <text evidence="8">The N-terminal region contains the highly conserved SGGXDS motif, predicted to be a P-loop motif involved in ATP binding.</text>
</comment>
<dbReference type="GO" id="GO:0005524">
    <property type="term" value="F:ATP binding"/>
    <property type="evidence" value="ECO:0007669"/>
    <property type="project" value="UniProtKB-UniRule"/>
</dbReference>
<accession>A0A433JH00</accession>
<evidence type="ECO:0000256" key="4">
    <source>
        <dbReference type="ARBA" id="ARBA00022694"/>
    </source>
</evidence>
<dbReference type="SUPFAM" id="SSF56037">
    <property type="entry name" value="PheT/TilS domain"/>
    <property type="match status" value="1"/>
</dbReference>
<keyword evidence="2 8" id="KW-0963">Cytoplasm</keyword>
<evidence type="ECO:0000256" key="5">
    <source>
        <dbReference type="ARBA" id="ARBA00022741"/>
    </source>
</evidence>
<dbReference type="InterPro" id="IPR011063">
    <property type="entry name" value="TilS/TtcA_N"/>
</dbReference>
<dbReference type="Gene3D" id="3.40.50.620">
    <property type="entry name" value="HUPs"/>
    <property type="match status" value="1"/>
</dbReference>